<dbReference type="Gene3D" id="3.40.50.150">
    <property type="entry name" value="Vaccinia Virus protein VP39"/>
    <property type="match status" value="1"/>
</dbReference>
<keyword evidence="6 8" id="KW-0808">Transferase</keyword>
<name>A0A1V9ZLH1_ACHHY</name>
<keyword evidence="4" id="KW-0963">Cytoplasm</keyword>
<reference evidence="8 9" key="1">
    <citation type="journal article" date="2014" name="Genome Biol. Evol.">
        <title>The secreted proteins of Achlya hypogyna and Thraustotheca clavata identify the ancestral oomycete secretome and reveal gene acquisitions by horizontal gene transfer.</title>
        <authorList>
            <person name="Misner I."/>
            <person name="Blouin N."/>
            <person name="Leonard G."/>
            <person name="Richards T.A."/>
            <person name="Lane C.E."/>
        </authorList>
    </citation>
    <scope>NUCLEOTIDE SEQUENCE [LARGE SCALE GENOMIC DNA]</scope>
    <source>
        <strain evidence="8 9">ATCC 48635</strain>
    </source>
</reference>
<dbReference type="GO" id="GO:0032259">
    <property type="term" value="P:methylation"/>
    <property type="evidence" value="ECO:0007669"/>
    <property type="project" value="UniProtKB-KW"/>
</dbReference>
<dbReference type="InterPro" id="IPR029063">
    <property type="entry name" value="SAM-dependent_MTases_sf"/>
</dbReference>
<comment type="caution">
    <text evidence="8">The sequence shown here is derived from an EMBL/GenBank/DDBJ whole genome shotgun (WGS) entry which is preliminary data.</text>
</comment>
<evidence type="ECO:0000313" key="8">
    <source>
        <dbReference type="EMBL" id="OQR98816.1"/>
    </source>
</evidence>
<dbReference type="EMBL" id="JNBR01000079">
    <property type="protein sequence ID" value="OQR98816.1"/>
    <property type="molecule type" value="Genomic_DNA"/>
</dbReference>
<evidence type="ECO:0000313" key="9">
    <source>
        <dbReference type="Proteomes" id="UP000243579"/>
    </source>
</evidence>
<sequence length="310" mass="32993">MLGLRRAARLRRSFSVLNGMSDDLLISMNMGHSIGGISQSSLVESLVKAGVLTTPRVQDVFRTLDRGDFTLHPAPPQDTYANRPLKIGTVATISTPQQHAQVIELLEPHLQPGMVAADVGCGSGYLTAAMALLVGHTGHVTGVDIVPSLLELARRNVAKTKVASIEWEQSTGTDILRAGAMYDCIHVGVAVETMEAVDALTTQLNPGGGLVVALGYAGAEQTLLKVTKSTAGDVTKRAVMSVLCQPLLDEAPAALPPVETRAEKLQRVQAELEAWKEHFNTANGRAPTRSDMLEDPVASGLFAQFASLRK</sequence>
<dbReference type="PANTHER" id="PTHR11579:SF0">
    <property type="entry name" value="PROTEIN-L-ISOASPARTATE(D-ASPARTATE) O-METHYLTRANSFERASE"/>
    <property type="match status" value="1"/>
</dbReference>
<evidence type="ECO:0000256" key="3">
    <source>
        <dbReference type="ARBA" id="ARBA00011890"/>
    </source>
</evidence>
<dbReference type="InterPro" id="IPR000682">
    <property type="entry name" value="PCMT"/>
</dbReference>
<keyword evidence="5 8" id="KW-0489">Methyltransferase</keyword>
<keyword evidence="9" id="KW-1185">Reference proteome</keyword>
<comment type="subcellular location">
    <subcellularLocation>
        <location evidence="1">Cytoplasm</location>
    </subcellularLocation>
</comment>
<accession>A0A1V9ZLH1</accession>
<organism evidence="8 9">
    <name type="scientific">Achlya hypogyna</name>
    <name type="common">Oomycete</name>
    <name type="synonym">Protoachlya hypogyna</name>
    <dbReference type="NCBI Taxonomy" id="1202772"/>
    <lineage>
        <taxon>Eukaryota</taxon>
        <taxon>Sar</taxon>
        <taxon>Stramenopiles</taxon>
        <taxon>Oomycota</taxon>
        <taxon>Saprolegniomycetes</taxon>
        <taxon>Saprolegniales</taxon>
        <taxon>Achlyaceae</taxon>
        <taxon>Achlya</taxon>
    </lineage>
</organism>
<dbReference type="PANTHER" id="PTHR11579">
    <property type="entry name" value="PROTEIN-L-ISOASPARTATE O-METHYLTRANSFERASE"/>
    <property type="match status" value="1"/>
</dbReference>
<protein>
    <recommendedName>
        <fullName evidence="3">protein-L-isoaspartate(D-aspartate) O-methyltransferase</fullName>
        <ecNumber evidence="3">2.1.1.77</ecNumber>
    </recommendedName>
</protein>
<evidence type="ECO:0000256" key="7">
    <source>
        <dbReference type="ARBA" id="ARBA00022691"/>
    </source>
</evidence>
<dbReference type="Pfam" id="PF01135">
    <property type="entry name" value="PCMT"/>
    <property type="match status" value="1"/>
</dbReference>
<evidence type="ECO:0000256" key="1">
    <source>
        <dbReference type="ARBA" id="ARBA00004496"/>
    </source>
</evidence>
<dbReference type="GO" id="GO:0005737">
    <property type="term" value="C:cytoplasm"/>
    <property type="evidence" value="ECO:0007669"/>
    <property type="project" value="UniProtKB-SubCell"/>
</dbReference>
<evidence type="ECO:0000256" key="4">
    <source>
        <dbReference type="ARBA" id="ARBA00022490"/>
    </source>
</evidence>
<dbReference type="EC" id="2.1.1.77" evidence="3"/>
<dbReference type="AlphaFoldDB" id="A0A1V9ZLH1"/>
<evidence type="ECO:0000256" key="2">
    <source>
        <dbReference type="ARBA" id="ARBA00005369"/>
    </source>
</evidence>
<dbReference type="CDD" id="cd02440">
    <property type="entry name" value="AdoMet_MTases"/>
    <property type="match status" value="1"/>
</dbReference>
<keyword evidence="7" id="KW-0949">S-adenosyl-L-methionine</keyword>
<proteinExistence type="inferred from homology"/>
<comment type="similarity">
    <text evidence="2">Belongs to the methyltransferase superfamily. L-isoaspartyl/D-aspartyl protein methyltransferase family.</text>
</comment>
<dbReference type="GO" id="GO:0004719">
    <property type="term" value="F:protein-L-isoaspartate (D-aspartate) O-methyltransferase activity"/>
    <property type="evidence" value="ECO:0007669"/>
    <property type="project" value="UniProtKB-EC"/>
</dbReference>
<dbReference type="SUPFAM" id="SSF53335">
    <property type="entry name" value="S-adenosyl-L-methionine-dependent methyltransferases"/>
    <property type="match status" value="1"/>
</dbReference>
<evidence type="ECO:0000256" key="6">
    <source>
        <dbReference type="ARBA" id="ARBA00022679"/>
    </source>
</evidence>
<evidence type="ECO:0000256" key="5">
    <source>
        <dbReference type="ARBA" id="ARBA00022603"/>
    </source>
</evidence>
<dbReference type="Gene3D" id="1.10.10.1460">
    <property type="match status" value="1"/>
</dbReference>
<dbReference type="OrthoDB" id="73890at2759"/>
<gene>
    <name evidence="8" type="ORF">ACHHYP_07836</name>
</gene>
<dbReference type="Proteomes" id="UP000243579">
    <property type="component" value="Unassembled WGS sequence"/>
</dbReference>